<gene>
    <name evidence="2" type="ORF">EDD52_102477</name>
</gene>
<proteinExistence type="predicted"/>
<sequence length="276" mass="31004">MSNGPWTDAENDLIVADYFAMLSADFAGKSYNKAAHNRDLQTQIDRNRSSIEFKHQNISAVLRVLGEDWIPGYKPAQNYQGTLEDAVARWLELNPGWLSRIPDRPAMGLREAAQLWIGPPPTLSNQPPPPELEQTIATARKFDVAERDERNRALGRAGEERALAHEKAVLAGSGRSDLASKVRWVSEEDGDGAGYDIASYAPDGRPRLIEVKTTNGWERTPFHISRNELAVADERRADWCLMRLYHFSREPKAFELRPPLDAHVSLTATSFQASFH</sequence>
<comment type="caution">
    <text evidence="2">The sequence shown here is derived from an EMBL/GenBank/DDBJ whole genome shotgun (WGS) entry which is preliminary data.</text>
</comment>
<accession>A0A4R3JKD3</accession>
<dbReference type="Pfam" id="PF13020">
    <property type="entry name" value="NOV_C"/>
    <property type="match status" value="1"/>
</dbReference>
<feature type="domain" description="Protein NO VEIN C-terminal" evidence="1">
    <location>
        <begin position="158"/>
        <end position="254"/>
    </location>
</feature>
<reference evidence="2 3" key="1">
    <citation type="submission" date="2019-03" db="EMBL/GenBank/DDBJ databases">
        <title>Genomic Encyclopedia of Type Strains, Phase IV (KMG-IV): sequencing the most valuable type-strain genomes for metagenomic binning, comparative biology and taxonomic classification.</title>
        <authorList>
            <person name="Goeker M."/>
        </authorList>
    </citation>
    <scope>NUCLEOTIDE SEQUENCE [LARGE SCALE GENOMIC DNA]</scope>
    <source>
        <strain evidence="2 3">DSM 104836</strain>
    </source>
</reference>
<dbReference type="Proteomes" id="UP000295696">
    <property type="component" value="Unassembled WGS sequence"/>
</dbReference>
<evidence type="ECO:0000313" key="2">
    <source>
        <dbReference type="EMBL" id="TCS66659.1"/>
    </source>
</evidence>
<name>A0A4R3JKD3_9RHOB</name>
<protein>
    <submittedName>
        <fullName evidence="2">Uncharacterized protein DUF3883</fullName>
    </submittedName>
</protein>
<dbReference type="InterPro" id="IPR024975">
    <property type="entry name" value="NOV_C"/>
</dbReference>
<organism evidence="2 3">
    <name type="scientific">Primorskyibacter sedentarius</name>
    <dbReference type="NCBI Taxonomy" id="745311"/>
    <lineage>
        <taxon>Bacteria</taxon>
        <taxon>Pseudomonadati</taxon>
        <taxon>Pseudomonadota</taxon>
        <taxon>Alphaproteobacteria</taxon>
        <taxon>Rhodobacterales</taxon>
        <taxon>Roseobacteraceae</taxon>
        <taxon>Primorskyibacter</taxon>
    </lineage>
</organism>
<dbReference type="OrthoDB" id="9788621at2"/>
<evidence type="ECO:0000259" key="1">
    <source>
        <dbReference type="Pfam" id="PF13020"/>
    </source>
</evidence>
<evidence type="ECO:0000313" key="3">
    <source>
        <dbReference type="Proteomes" id="UP000295696"/>
    </source>
</evidence>
<keyword evidence="3" id="KW-1185">Reference proteome</keyword>
<dbReference type="RefSeq" id="WP_132242916.1">
    <property type="nucleotide sequence ID" value="NZ_SLZU01000002.1"/>
</dbReference>
<dbReference type="AlphaFoldDB" id="A0A4R3JKD3"/>
<dbReference type="EMBL" id="SLZU01000002">
    <property type="protein sequence ID" value="TCS66659.1"/>
    <property type="molecule type" value="Genomic_DNA"/>
</dbReference>